<dbReference type="PROSITE" id="PS00290">
    <property type="entry name" value="IG_MHC"/>
    <property type="match status" value="1"/>
</dbReference>
<dbReference type="InterPro" id="IPR037055">
    <property type="entry name" value="MHC_I-like_Ag-recog_sf"/>
</dbReference>
<evidence type="ECO:0000313" key="9">
    <source>
        <dbReference type="Proteomes" id="UP000694621"/>
    </source>
</evidence>
<dbReference type="PRINTS" id="PR01638">
    <property type="entry name" value="MHCCLASSI"/>
</dbReference>
<dbReference type="FunFam" id="3.30.500.10:FF:000001">
    <property type="entry name" value="H-2 class I histocompatibility antigen, alpha chain"/>
    <property type="match status" value="1"/>
</dbReference>
<dbReference type="AlphaFoldDB" id="A0A8B9HC67"/>
<keyword evidence="1" id="KW-0325">Glycoprotein</keyword>
<keyword evidence="2" id="KW-0393">Immunoglobulin domain</keyword>
<evidence type="ECO:0000256" key="5">
    <source>
        <dbReference type="SAM" id="Phobius"/>
    </source>
</evidence>
<dbReference type="GO" id="GO:0005615">
    <property type="term" value="C:extracellular space"/>
    <property type="evidence" value="ECO:0007669"/>
    <property type="project" value="TreeGrafter"/>
</dbReference>
<evidence type="ECO:0000256" key="2">
    <source>
        <dbReference type="ARBA" id="ARBA00023319"/>
    </source>
</evidence>
<dbReference type="InterPro" id="IPR003006">
    <property type="entry name" value="Ig/MHC_CS"/>
</dbReference>
<dbReference type="Gene3D" id="2.60.40.10">
    <property type="entry name" value="Immunoglobulins"/>
    <property type="match status" value="1"/>
</dbReference>
<evidence type="ECO:0000259" key="7">
    <source>
        <dbReference type="PROSITE" id="PS50835"/>
    </source>
</evidence>
<proteinExistence type="inferred from homology"/>
<evidence type="ECO:0000256" key="1">
    <source>
        <dbReference type="ARBA" id="ARBA00023180"/>
    </source>
</evidence>
<comment type="similarity">
    <text evidence="3">Belongs to the MHC class I family.</text>
</comment>
<feature type="compositionally biased region" description="Polar residues" evidence="4">
    <location>
        <begin position="369"/>
        <end position="381"/>
    </location>
</feature>
<dbReference type="SUPFAM" id="SSF48726">
    <property type="entry name" value="Immunoglobulin"/>
    <property type="match status" value="1"/>
</dbReference>
<dbReference type="CDD" id="cd07698">
    <property type="entry name" value="IgC1_MHC_I_alpha3"/>
    <property type="match status" value="1"/>
</dbReference>
<dbReference type="InterPro" id="IPR050208">
    <property type="entry name" value="MHC_class-I_related"/>
</dbReference>
<feature type="chain" id="PRO_5034026501" description="Ig-like domain-containing protein" evidence="6">
    <location>
        <begin position="27"/>
        <end position="381"/>
    </location>
</feature>
<accession>A0A8B9HC67</accession>
<dbReference type="InterPro" id="IPR011162">
    <property type="entry name" value="MHC_I/II-like_Ag-recog"/>
</dbReference>
<name>A0A8B9HC67_ASTMX</name>
<evidence type="ECO:0000256" key="4">
    <source>
        <dbReference type="SAM" id="MobiDB-lite"/>
    </source>
</evidence>
<protein>
    <recommendedName>
        <fullName evidence="7">Ig-like domain-containing protein</fullName>
    </recommendedName>
</protein>
<dbReference type="SMART" id="SM00407">
    <property type="entry name" value="IGc1"/>
    <property type="match status" value="1"/>
</dbReference>
<keyword evidence="5" id="KW-0812">Transmembrane</keyword>
<dbReference type="Pfam" id="PF07654">
    <property type="entry name" value="C1-set"/>
    <property type="match status" value="1"/>
</dbReference>
<dbReference type="Proteomes" id="UP000694621">
    <property type="component" value="Unplaced"/>
</dbReference>
<dbReference type="PANTHER" id="PTHR16675">
    <property type="entry name" value="MHC CLASS I-RELATED"/>
    <property type="match status" value="1"/>
</dbReference>
<reference evidence="8" key="1">
    <citation type="submission" date="2025-08" db="UniProtKB">
        <authorList>
            <consortium name="Ensembl"/>
        </authorList>
    </citation>
    <scope>IDENTIFICATION</scope>
</reference>
<feature type="transmembrane region" description="Helical" evidence="5">
    <location>
        <begin position="309"/>
        <end position="333"/>
    </location>
</feature>
<feature type="domain" description="Ig-like" evidence="7">
    <location>
        <begin position="209"/>
        <end position="294"/>
    </location>
</feature>
<dbReference type="Gene3D" id="3.30.500.10">
    <property type="entry name" value="MHC class I-like antigen recognition-like"/>
    <property type="match status" value="1"/>
</dbReference>
<organism evidence="8 9">
    <name type="scientific">Astyanax mexicanus</name>
    <name type="common">Blind cave fish</name>
    <name type="synonym">Astyanax fasciatus mexicanus</name>
    <dbReference type="NCBI Taxonomy" id="7994"/>
    <lineage>
        <taxon>Eukaryota</taxon>
        <taxon>Metazoa</taxon>
        <taxon>Chordata</taxon>
        <taxon>Craniata</taxon>
        <taxon>Vertebrata</taxon>
        <taxon>Euteleostomi</taxon>
        <taxon>Actinopterygii</taxon>
        <taxon>Neopterygii</taxon>
        <taxon>Teleostei</taxon>
        <taxon>Ostariophysi</taxon>
        <taxon>Characiformes</taxon>
        <taxon>Characoidei</taxon>
        <taxon>Acestrorhamphidae</taxon>
        <taxon>Acestrorhamphinae</taxon>
        <taxon>Astyanax</taxon>
    </lineage>
</organism>
<dbReference type="SUPFAM" id="SSF54452">
    <property type="entry name" value="MHC antigen-recognition domain"/>
    <property type="match status" value="1"/>
</dbReference>
<dbReference type="Pfam" id="PF00129">
    <property type="entry name" value="MHC_I"/>
    <property type="match status" value="1"/>
</dbReference>
<evidence type="ECO:0000256" key="3">
    <source>
        <dbReference type="RuleBase" id="RU004439"/>
    </source>
</evidence>
<dbReference type="GO" id="GO:0009897">
    <property type="term" value="C:external side of plasma membrane"/>
    <property type="evidence" value="ECO:0007669"/>
    <property type="project" value="TreeGrafter"/>
</dbReference>
<dbReference type="InterPro" id="IPR013783">
    <property type="entry name" value="Ig-like_fold"/>
</dbReference>
<dbReference type="InterPro" id="IPR036179">
    <property type="entry name" value="Ig-like_dom_sf"/>
</dbReference>
<dbReference type="InterPro" id="IPR011161">
    <property type="entry name" value="MHC_I-like_Ag-recog"/>
</dbReference>
<dbReference type="InterPro" id="IPR001039">
    <property type="entry name" value="MHC_I_a_a1/a2"/>
</dbReference>
<dbReference type="PROSITE" id="PS50835">
    <property type="entry name" value="IG_LIKE"/>
    <property type="match status" value="1"/>
</dbReference>
<keyword evidence="6" id="KW-0732">Signal</keyword>
<evidence type="ECO:0000313" key="8">
    <source>
        <dbReference type="Ensembl" id="ENSAMXP00005007669.1"/>
    </source>
</evidence>
<dbReference type="Ensembl" id="ENSAMXT00005008640.1">
    <property type="protein sequence ID" value="ENSAMXP00005007669.1"/>
    <property type="gene ID" value="ENSAMXG00005004510.1"/>
</dbReference>
<feature type="region of interest" description="Disordered" evidence="4">
    <location>
        <begin position="345"/>
        <end position="381"/>
    </location>
</feature>
<dbReference type="GO" id="GO:0006955">
    <property type="term" value="P:immune response"/>
    <property type="evidence" value="ECO:0007669"/>
    <property type="project" value="TreeGrafter"/>
</dbReference>
<keyword evidence="5" id="KW-1133">Transmembrane helix</keyword>
<feature type="signal peptide" evidence="6">
    <location>
        <begin position="1"/>
        <end position="26"/>
    </location>
</feature>
<sequence length="381" mass="42489">MRDMEERTEVLRLLFFLAVSLHLSSAGSHSLQYSYTVVSPGTNLPEFTAVGQLDGEQIVYYDSNISEIIPKTEWIKNVDDYAEYRNEETTRLQCDQQRAIDDLTRAVQFSNHTEGAGVHTFQSVYGCEKDDDGTERGYKRNSFDGDDYISLDLNTETYNAVVPEAVPNKWLERADTVRNQKAYLLNECIELLQKYVKYGRSTLERKVCPKVSVFKKNSSSPVVCHATGFFPRAVNISWQKNGEDLNEDVELRETLPNQDGTFQKRSILTLSPEELKNNNYTCVVQHSGLEKVLVLQVHGHIVKLGGGSLGVIVGVVVVVLLLVIIACFGVIIWTTSDFKPVPVSQPVQSSKDNSWGSTSSFDSDHSGSCTNGLLRSAVASQ</sequence>
<evidence type="ECO:0000256" key="6">
    <source>
        <dbReference type="SAM" id="SignalP"/>
    </source>
</evidence>
<keyword evidence="5" id="KW-0472">Membrane</keyword>
<dbReference type="InterPro" id="IPR003597">
    <property type="entry name" value="Ig_C1-set"/>
</dbReference>
<dbReference type="InterPro" id="IPR007110">
    <property type="entry name" value="Ig-like_dom"/>
</dbReference>
<dbReference type="PANTHER" id="PTHR16675:SF235">
    <property type="entry name" value="SHKT DOMAIN-CONTAINING PROTEIN"/>
    <property type="match status" value="1"/>
</dbReference>